<reference evidence="10" key="1">
    <citation type="journal article" date="2020" name="Stud. Mycol.">
        <title>101 Dothideomycetes genomes: a test case for predicting lifestyles and emergence of pathogens.</title>
        <authorList>
            <person name="Haridas S."/>
            <person name="Albert R."/>
            <person name="Binder M."/>
            <person name="Bloem J."/>
            <person name="Labutti K."/>
            <person name="Salamov A."/>
            <person name="Andreopoulos B."/>
            <person name="Baker S."/>
            <person name="Barry K."/>
            <person name="Bills G."/>
            <person name="Bluhm B."/>
            <person name="Cannon C."/>
            <person name="Castanera R."/>
            <person name="Culley D."/>
            <person name="Daum C."/>
            <person name="Ezra D."/>
            <person name="Gonzalez J."/>
            <person name="Henrissat B."/>
            <person name="Kuo A."/>
            <person name="Liang C."/>
            <person name="Lipzen A."/>
            <person name="Lutzoni F."/>
            <person name="Magnuson J."/>
            <person name="Mondo S."/>
            <person name="Nolan M."/>
            <person name="Ohm R."/>
            <person name="Pangilinan J."/>
            <person name="Park H.-J."/>
            <person name="Ramirez L."/>
            <person name="Alfaro M."/>
            <person name="Sun H."/>
            <person name="Tritt A."/>
            <person name="Yoshinaga Y."/>
            <person name="Zwiers L.-H."/>
            <person name="Turgeon B."/>
            <person name="Goodwin S."/>
            <person name="Spatafora J."/>
            <person name="Crous P."/>
            <person name="Grigoriev I."/>
        </authorList>
    </citation>
    <scope>NUCLEOTIDE SEQUENCE</scope>
    <source>
        <strain evidence="10">ATCC 16933</strain>
    </source>
</reference>
<dbReference type="Proteomes" id="UP000799766">
    <property type="component" value="Unassembled WGS sequence"/>
</dbReference>
<protein>
    <recommendedName>
        <fullName evidence="3">Topoisomerase 1-associated factor 1</fullName>
    </recommendedName>
</protein>
<organism evidence="10 11">
    <name type="scientific">Lineolata rhizophorae</name>
    <dbReference type="NCBI Taxonomy" id="578093"/>
    <lineage>
        <taxon>Eukaryota</taxon>
        <taxon>Fungi</taxon>
        <taxon>Dikarya</taxon>
        <taxon>Ascomycota</taxon>
        <taxon>Pezizomycotina</taxon>
        <taxon>Dothideomycetes</taxon>
        <taxon>Dothideomycetes incertae sedis</taxon>
        <taxon>Lineolatales</taxon>
        <taxon>Lineolataceae</taxon>
        <taxon>Lineolata</taxon>
    </lineage>
</organism>
<dbReference type="GO" id="GO:0006281">
    <property type="term" value="P:DNA repair"/>
    <property type="evidence" value="ECO:0007669"/>
    <property type="project" value="TreeGrafter"/>
</dbReference>
<feature type="compositionally biased region" description="Acidic residues" evidence="8">
    <location>
        <begin position="1126"/>
        <end position="1138"/>
    </location>
</feature>
<evidence type="ECO:0000256" key="4">
    <source>
        <dbReference type="ARBA" id="ARBA00022880"/>
    </source>
</evidence>
<dbReference type="GO" id="GO:0051321">
    <property type="term" value="P:meiotic cell cycle"/>
    <property type="evidence" value="ECO:0007669"/>
    <property type="project" value="UniProtKB-KW"/>
</dbReference>
<comment type="subcellular location">
    <subcellularLocation>
        <location evidence="1">Nucleus</location>
    </subcellularLocation>
</comment>
<keyword evidence="4" id="KW-0236">DNA replication inhibitor</keyword>
<feature type="compositionally biased region" description="Acidic residues" evidence="8">
    <location>
        <begin position="952"/>
        <end position="961"/>
    </location>
</feature>
<feature type="compositionally biased region" description="Basic and acidic residues" evidence="8">
    <location>
        <begin position="1018"/>
        <end position="1035"/>
    </location>
</feature>
<keyword evidence="6" id="KW-0469">Meiosis</keyword>
<sequence length="1223" mass="139185">MQSNLDGWAAHGPETVDPVVRAHVYSLVSAIGGSGGEDDGRYVLGDDALACLRDIRRWLRLYDDKRQRLDVARCLAEANLVKGDLLEILASWPEDATEDHMRSKLAQACLEILVPITYPYNIEEENFKRNHHKHLNYLQLAQLGYKRDIIHHDGQILRAAVRIALPCMATPCRDRTPRDEGLIRFVLYFIRNVAEIAPPKNAVYDGDEAEVSRSSVIDALQNQDVFPFLLTIAANVKGDFPTQDVLVLEILFHMLKGVDPEQLFLEEEKLASKHTDELSDLIQKEKAMLASQARDAPSRHSRFGTMVWLQRDNGNMSTIFGQDGISSQDKAIRKMDSTKRWNKPKYRPRNVEEPGANDFDTKVTLSQSVRKYLHDFINEFLDSSFNPLFIHIRKAIESEADRVLGEHSRQYFYLVSWFLQAECLRRQSATQRAAAKGKQCAGKTPDSSPNDDNSFALVAGVLNQESFIALSRFMQRSMDDKAWQDLNAGMRCFTRVLLTVQEMADSPNEDDQEIAENIQNRIFYEGMTHDRMLALLRGYKYQGFGYLDSVTELAHVFLRLLERYSKQNVDMQVRIRSRARKKKRQSIPNNEDGDQEIEGDAEETRQAAERTSRERKFDFTRFATRFTNEDSVNTFVSLAKAYADLSSEQLKRAHRFFYRVAFKNELSVLLFRVDILHLFHKMIRGPGGLDPDMPGFKEWEELVRNVFRKVVKKLPDRPELVIEMLFKKIPGTVFYLEHGHDKAAMTRAPRAPAELEVKPGMDFHEQLGVAVGVLINQGKADALGWIKTILEKAAEEREAWKAEQEARKAPSQQQQQQQSLQDANQEQVASGSQITHRPNAEEKSADDDSSKPPSIAVHPDNDERRVALFKDNKLRLLLTLLGFLRLGELDDTEASWIIPSAIPSVDLREKLAFIRRFEFDPPVYDDGKSAEDFLRSKASAAAAARRRRAAMSEDEDGEEDFLFPAGGPTARQHTAEDALNELKSKRRRRRRKSGEDGDGEGDDSSDEAKAERAKKRRERDLEKRRKIKSDLFVHDSDDEDDAERDEAFFAKEAALRERMEDKYRRGLRTAPESGITAGKAKETKRKKRKSDSAEATARKGTKRRRTVQEEDDDEDEDVFGALDAASEGEDGSVSDLLDETDRAVLFGRESYGDEDEGTPLSSEPVQRDESVSDDEPEYLGELPKNSQERQDTAMPDAGDEDEDVPIRKPLRLRAGFVIDSDSE</sequence>
<dbReference type="PANTHER" id="PTHR22940">
    <property type="entry name" value="TIMEOUT/TIMELESS-2"/>
    <property type="match status" value="1"/>
</dbReference>
<dbReference type="GO" id="GO:0043111">
    <property type="term" value="P:replication fork arrest"/>
    <property type="evidence" value="ECO:0007669"/>
    <property type="project" value="TreeGrafter"/>
</dbReference>
<comment type="similarity">
    <text evidence="2">Belongs to the timeless family.</text>
</comment>
<dbReference type="InterPro" id="IPR006906">
    <property type="entry name" value="Timeless_N"/>
</dbReference>
<evidence type="ECO:0000256" key="2">
    <source>
        <dbReference type="ARBA" id="ARBA00008174"/>
    </source>
</evidence>
<proteinExistence type="inferred from homology"/>
<feature type="region of interest" description="Disordered" evidence="8">
    <location>
        <begin position="1062"/>
        <end position="1223"/>
    </location>
</feature>
<feature type="compositionally biased region" description="Low complexity" evidence="8">
    <location>
        <begin position="812"/>
        <end position="827"/>
    </location>
</feature>
<dbReference type="InterPro" id="IPR044998">
    <property type="entry name" value="Timeless"/>
</dbReference>
<keyword evidence="7" id="KW-0131">Cell cycle</keyword>
<feature type="region of interest" description="Disordered" evidence="8">
    <location>
        <begin position="801"/>
        <end position="859"/>
    </location>
</feature>
<evidence type="ECO:0000259" key="9">
    <source>
        <dbReference type="Pfam" id="PF04821"/>
    </source>
</evidence>
<keyword evidence="5" id="KW-0539">Nucleus</keyword>
<keyword evidence="11" id="KW-1185">Reference proteome</keyword>
<feature type="region of interest" description="Disordered" evidence="8">
    <location>
        <begin position="946"/>
        <end position="1043"/>
    </location>
</feature>
<dbReference type="OrthoDB" id="310853at2759"/>
<evidence type="ECO:0000313" key="11">
    <source>
        <dbReference type="Proteomes" id="UP000799766"/>
    </source>
</evidence>
<feature type="domain" description="Timeless N-terminal" evidence="9">
    <location>
        <begin position="41"/>
        <end position="308"/>
    </location>
</feature>
<evidence type="ECO:0000313" key="10">
    <source>
        <dbReference type="EMBL" id="KAF2457997.1"/>
    </source>
</evidence>
<dbReference type="Pfam" id="PF04821">
    <property type="entry name" value="TIMELESS"/>
    <property type="match status" value="1"/>
</dbReference>
<evidence type="ECO:0000256" key="1">
    <source>
        <dbReference type="ARBA" id="ARBA00004123"/>
    </source>
</evidence>
<feature type="compositionally biased region" description="Acidic residues" evidence="8">
    <location>
        <begin position="591"/>
        <end position="601"/>
    </location>
</feature>
<feature type="compositionally biased region" description="Basic and acidic residues" evidence="8">
    <location>
        <begin position="838"/>
        <end position="850"/>
    </location>
</feature>
<gene>
    <name evidence="10" type="ORF">BDY21DRAFT_343345</name>
</gene>
<dbReference type="GO" id="GO:0003677">
    <property type="term" value="F:DNA binding"/>
    <property type="evidence" value="ECO:0007669"/>
    <property type="project" value="TreeGrafter"/>
</dbReference>
<dbReference type="PANTHER" id="PTHR22940:SF4">
    <property type="entry name" value="PROTEIN TIMELESS HOMOLOG"/>
    <property type="match status" value="1"/>
</dbReference>
<evidence type="ECO:0000256" key="8">
    <source>
        <dbReference type="SAM" id="MobiDB-lite"/>
    </source>
</evidence>
<evidence type="ECO:0000256" key="7">
    <source>
        <dbReference type="ARBA" id="ARBA00023306"/>
    </source>
</evidence>
<dbReference type="GO" id="GO:0000076">
    <property type="term" value="P:DNA replication checkpoint signaling"/>
    <property type="evidence" value="ECO:0007669"/>
    <property type="project" value="TreeGrafter"/>
</dbReference>
<feature type="region of interest" description="Disordered" evidence="8">
    <location>
        <begin position="580"/>
        <end position="610"/>
    </location>
</feature>
<dbReference type="EMBL" id="MU001679">
    <property type="protein sequence ID" value="KAF2457997.1"/>
    <property type="molecule type" value="Genomic_DNA"/>
</dbReference>
<feature type="compositionally biased region" description="Acidic residues" evidence="8">
    <location>
        <begin position="1109"/>
        <end position="1118"/>
    </location>
</feature>
<dbReference type="GO" id="GO:0031298">
    <property type="term" value="C:replication fork protection complex"/>
    <property type="evidence" value="ECO:0007669"/>
    <property type="project" value="TreeGrafter"/>
</dbReference>
<evidence type="ECO:0000256" key="5">
    <source>
        <dbReference type="ARBA" id="ARBA00023242"/>
    </source>
</evidence>
<name>A0A6A6P2J0_9PEZI</name>
<accession>A0A6A6P2J0</accession>
<evidence type="ECO:0000256" key="6">
    <source>
        <dbReference type="ARBA" id="ARBA00023254"/>
    </source>
</evidence>
<feature type="compositionally biased region" description="Basic and acidic residues" evidence="8">
    <location>
        <begin position="973"/>
        <end position="983"/>
    </location>
</feature>
<feature type="compositionally biased region" description="Acidic residues" evidence="8">
    <location>
        <begin position="996"/>
        <end position="1005"/>
    </location>
</feature>
<evidence type="ECO:0000256" key="3">
    <source>
        <dbReference type="ARBA" id="ARBA00021529"/>
    </source>
</evidence>
<dbReference type="AlphaFoldDB" id="A0A6A6P2J0"/>